<evidence type="ECO:0000313" key="2">
    <source>
        <dbReference type="EMBL" id="MFC0048036.1"/>
    </source>
</evidence>
<feature type="region of interest" description="Disordered" evidence="1">
    <location>
        <begin position="66"/>
        <end position="88"/>
    </location>
</feature>
<dbReference type="Proteomes" id="UP001589813">
    <property type="component" value="Unassembled WGS sequence"/>
</dbReference>
<evidence type="ECO:0000313" key="3">
    <source>
        <dbReference type="Proteomes" id="UP001589813"/>
    </source>
</evidence>
<proteinExistence type="predicted"/>
<protein>
    <submittedName>
        <fullName evidence="2">Uncharacterized protein</fullName>
    </submittedName>
</protein>
<sequence>MSELVQILEQLAVSTAPQSKRQEEVSRLTQDCQLSQELTDALQSADLSGLIQAAGVPGRGCFLIVAPEEPEQPDEDEPQDEPVKIRRH</sequence>
<gene>
    <name evidence="2" type="ORF">ACFFJP_07015</name>
</gene>
<accession>A0ABV6BAZ5</accession>
<comment type="caution">
    <text evidence="2">The sequence shown here is derived from an EMBL/GenBank/DDBJ whole genome shotgun (WGS) entry which is preliminary data.</text>
</comment>
<feature type="compositionally biased region" description="Acidic residues" evidence="1">
    <location>
        <begin position="68"/>
        <end position="80"/>
    </location>
</feature>
<evidence type="ECO:0000256" key="1">
    <source>
        <dbReference type="SAM" id="MobiDB-lite"/>
    </source>
</evidence>
<dbReference type="RefSeq" id="WP_377241848.1">
    <property type="nucleotide sequence ID" value="NZ_JBHLXP010000001.1"/>
</dbReference>
<dbReference type="EMBL" id="JBHLXP010000001">
    <property type="protein sequence ID" value="MFC0048036.1"/>
    <property type="molecule type" value="Genomic_DNA"/>
</dbReference>
<name>A0ABV6BAZ5_9GAMM</name>
<reference evidence="2 3" key="1">
    <citation type="submission" date="2024-09" db="EMBL/GenBank/DDBJ databases">
        <authorList>
            <person name="Sun Q."/>
            <person name="Mori K."/>
        </authorList>
    </citation>
    <scope>NUCLEOTIDE SEQUENCE [LARGE SCALE GENOMIC DNA]</scope>
    <source>
        <strain evidence="2 3">KCTC 23315</strain>
    </source>
</reference>
<organism evidence="2 3">
    <name type="scientific">Rheinheimera tilapiae</name>
    <dbReference type="NCBI Taxonomy" id="875043"/>
    <lineage>
        <taxon>Bacteria</taxon>
        <taxon>Pseudomonadati</taxon>
        <taxon>Pseudomonadota</taxon>
        <taxon>Gammaproteobacteria</taxon>
        <taxon>Chromatiales</taxon>
        <taxon>Chromatiaceae</taxon>
        <taxon>Rheinheimera</taxon>
    </lineage>
</organism>
<keyword evidence="3" id="KW-1185">Reference proteome</keyword>